<feature type="compositionally biased region" description="Polar residues" evidence="4">
    <location>
        <begin position="357"/>
        <end position="373"/>
    </location>
</feature>
<evidence type="ECO:0000313" key="7">
    <source>
        <dbReference type="Proteomes" id="UP000664132"/>
    </source>
</evidence>
<accession>A0A8H7W1Q4</accession>
<feature type="compositionally biased region" description="Basic and acidic residues" evidence="4">
    <location>
        <begin position="391"/>
        <end position="413"/>
    </location>
</feature>
<comment type="caution">
    <text evidence="6">The sequence shown here is derived from an EMBL/GenBank/DDBJ whole genome shotgun (WGS) entry which is preliminary data.</text>
</comment>
<dbReference type="Gene3D" id="1.10.510.10">
    <property type="entry name" value="Transferase(Phosphotransferase) domain 1"/>
    <property type="match status" value="1"/>
</dbReference>
<dbReference type="GO" id="GO:0005524">
    <property type="term" value="F:ATP binding"/>
    <property type="evidence" value="ECO:0007669"/>
    <property type="project" value="UniProtKB-KW"/>
</dbReference>
<proteinExistence type="inferred from homology"/>
<dbReference type="SUPFAM" id="SSF56112">
    <property type="entry name" value="Protein kinase-like (PK-like)"/>
    <property type="match status" value="1"/>
</dbReference>
<keyword evidence="7" id="KW-1185">Reference proteome</keyword>
<sequence>MSAGTGFQVGEIVRGDVCFYEIDQTIKTDIIYKGRRVAKGTLRRALDLPPKITDKGEFATIKCPVGDKSQFENEHSMYKLPFIRDCRWIRAHIDSVPNRNSTAAEPQLPRAMVYEWMDNTLSDVDSLSLGIDSNFPQQVAREVLRALEVFHGNGWIHGDVHVKNIFLSNMGEPDQVIKLGDLGHSMSANLEAAPDNRPQGTRYRAPEMWKGSIPSPKLDIWGLGVTLTNWLARGNIFGLPESPKGLLAGINKDAFIIAKIIRLRGDIELTLGPHHAVMLEGHAMAKGNYTIPGNGQGINARMGTRTLREELESLQTPLDPRCIEFLEYLLNVDPDQRPTATEALQHPWLQGVAESPAVNQQSSETAHGQQQGTPPERGDSRKSATQTVGEDQQRAQGHDEQPAPERQREDGRGRKINVPQCRCS</sequence>
<dbReference type="SMART" id="SM00220">
    <property type="entry name" value="S_TKc"/>
    <property type="match status" value="1"/>
</dbReference>
<reference evidence="6" key="1">
    <citation type="submission" date="2021-02" db="EMBL/GenBank/DDBJ databases">
        <title>Genome sequence Cadophora malorum strain M34.</title>
        <authorList>
            <person name="Stefanovic E."/>
            <person name="Vu D."/>
            <person name="Scully C."/>
            <person name="Dijksterhuis J."/>
            <person name="Roader J."/>
            <person name="Houbraken J."/>
        </authorList>
    </citation>
    <scope>NUCLEOTIDE SEQUENCE</scope>
    <source>
        <strain evidence="6">M34</strain>
    </source>
</reference>
<dbReference type="InterPro" id="IPR000719">
    <property type="entry name" value="Prot_kinase_dom"/>
</dbReference>
<dbReference type="AlphaFoldDB" id="A0A8H7W1Q4"/>
<protein>
    <recommendedName>
        <fullName evidence="5">Protein kinase domain-containing protein</fullName>
    </recommendedName>
</protein>
<comment type="similarity">
    <text evidence="1">Belongs to the protein kinase superfamily. STE Ser/Thr protein kinase family. STE20 subfamily.</text>
</comment>
<keyword evidence="3" id="KW-0067">ATP-binding</keyword>
<evidence type="ECO:0000256" key="3">
    <source>
        <dbReference type="ARBA" id="ARBA00022840"/>
    </source>
</evidence>
<dbReference type="Proteomes" id="UP000664132">
    <property type="component" value="Unassembled WGS sequence"/>
</dbReference>
<name>A0A8H7W1Q4_9HELO</name>
<dbReference type="GO" id="GO:0004672">
    <property type="term" value="F:protein kinase activity"/>
    <property type="evidence" value="ECO:0007669"/>
    <property type="project" value="InterPro"/>
</dbReference>
<dbReference type="OrthoDB" id="5979581at2759"/>
<dbReference type="InterPro" id="IPR011009">
    <property type="entry name" value="Kinase-like_dom_sf"/>
</dbReference>
<dbReference type="Pfam" id="PF00069">
    <property type="entry name" value="Pkinase"/>
    <property type="match status" value="1"/>
</dbReference>
<gene>
    <name evidence="6" type="ORF">IFR04_012250</name>
</gene>
<evidence type="ECO:0000256" key="2">
    <source>
        <dbReference type="ARBA" id="ARBA00022741"/>
    </source>
</evidence>
<evidence type="ECO:0000256" key="1">
    <source>
        <dbReference type="ARBA" id="ARBA00008874"/>
    </source>
</evidence>
<evidence type="ECO:0000313" key="6">
    <source>
        <dbReference type="EMBL" id="KAG4414596.1"/>
    </source>
</evidence>
<feature type="domain" description="Protein kinase" evidence="5">
    <location>
        <begin position="1"/>
        <end position="349"/>
    </location>
</feature>
<dbReference type="EMBL" id="JAFJYH010000257">
    <property type="protein sequence ID" value="KAG4414596.1"/>
    <property type="molecule type" value="Genomic_DNA"/>
</dbReference>
<dbReference type="PANTHER" id="PTHR45832:SF22">
    <property type="entry name" value="SERINE_THREONINE-PROTEIN KINASE SAMKA-RELATED"/>
    <property type="match status" value="1"/>
</dbReference>
<dbReference type="PROSITE" id="PS50011">
    <property type="entry name" value="PROTEIN_KINASE_DOM"/>
    <property type="match status" value="1"/>
</dbReference>
<evidence type="ECO:0000256" key="4">
    <source>
        <dbReference type="SAM" id="MobiDB-lite"/>
    </source>
</evidence>
<dbReference type="PANTHER" id="PTHR45832">
    <property type="entry name" value="SERINE/THREONINE-PROTEIN KINASE SAMKA-RELATED-RELATED"/>
    <property type="match status" value="1"/>
</dbReference>
<organism evidence="6 7">
    <name type="scientific">Cadophora malorum</name>
    <dbReference type="NCBI Taxonomy" id="108018"/>
    <lineage>
        <taxon>Eukaryota</taxon>
        <taxon>Fungi</taxon>
        <taxon>Dikarya</taxon>
        <taxon>Ascomycota</taxon>
        <taxon>Pezizomycotina</taxon>
        <taxon>Leotiomycetes</taxon>
        <taxon>Helotiales</taxon>
        <taxon>Ploettnerulaceae</taxon>
        <taxon>Cadophora</taxon>
    </lineage>
</organism>
<dbReference type="InterPro" id="IPR051931">
    <property type="entry name" value="PAK3-like"/>
</dbReference>
<evidence type="ECO:0000259" key="5">
    <source>
        <dbReference type="PROSITE" id="PS50011"/>
    </source>
</evidence>
<feature type="region of interest" description="Disordered" evidence="4">
    <location>
        <begin position="354"/>
        <end position="424"/>
    </location>
</feature>
<keyword evidence="2" id="KW-0547">Nucleotide-binding</keyword>